<keyword evidence="2 5" id="KW-0238">DNA-binding</keyword>
<dbReference type="SMART" id="SM00347">
    <property type="entry name" value="HTH_MARR"/>
    <property type="match status" value="1"/>
</dbReference>
<dbReference type="Proteomes" id="UP000294919">
    <property type="component" value="Unassembled WGS sequence"/>
</dbReference>
<gene>
    <name evidence="5" type="ORF">EV214_12555</name>
</gene>
<keyword evidence="3" id="KW-0804">Transcription</keyword>
<dbReference type="PROSITE" id="PS50995">
    <property type="entry name" value="HTH_MARR_2"/>
    <property type="match status" value="1"/>
</dbReference>
<dbReference type="AlphaFoldDB" id="A0A4R2KVD9"/>
<dbReference type="PROSITE" id="PS01117">
    <property type="entry name" value="HTH_MARR_1"/>
    <property type="match status" value="1"/>
</dbReference>
<evidence type="ECO:0000256" key="1">
    <source>
        <dbReference type="ARBA" id="ARBA00023015"/>
    </source>
</evidence>
<organism evidence="5 6">
    <name type="scientific">Marinisporobacter balticus</name>
    <dbReference type="NCBI Taxonomy" id="2018667"/>
    <lineage>
        <taxon>Bacteria</taxon>
        <taxon>Bacillati</taxon>
        <taxon>Bacillota</taxon>
        <taxon>Clostridia</taxon>
        <taxon>Peptostreptococcales</taxon>
        <taxon>Thermotaleaceae</taxon>
        <taxon>Marinisporobacter</taxon>
    </lineage>
</organism>
<evidence type="ECO:0000256" key="2">
    <source>
        <dbReference type="ARBA" id="ARBA00023125"/>
    </source>
</evidence>
<dbReference type="InterPro" id="IPR000835">
    <property type="entry name" value="HTH_MarR-typ"/>
</dbReference>
<keyword evidence="6" id="KW-1185">Reference proteome</keyword>
<evidence type="ECO:0000256" key="3">
    <source>
        <dbReference type="ARBA" id="ARBA00023163"/>
    </source>
</evidence>
<dbReference type="PANTHER" id="PTHR42756">
    <property type="entry name" value="TRANSCRIPTIONAL REGULATOR, MARR"/>
    <property type="match status" value="1"/>
</dbReference>
<keyword evidence="1" id="KW-0805">Transcription regulation</keyword>
<dbReference type="Pfam" id="PF12802">
    <property type="entry name" value="MarR_2"/>
    <property type="match status" value="1"/>
</dbReference>
<evidence type="ECO:0000313" key="6">
    <source>
        <dbReference type="Proteomes" id="UP000294919"/>
    </source>
</evidence>
<dbReference type="PRINTS" id="PR00598">
    <property type="entry name" value="HTHMARR"/>
</dbReference>
<dbReference type="InterPro" id="IPR036388">
    <property type="entry name" value="WH-like_DNA-bd_sf"/>
</dbReference>
<dbReference type="RefSeq" id="WP_132247027.1">
    <property type="nucleotide sequence ID" value="NZ_SLWV01000025.1"/>
</dbReference>
<dbReference type="SUPFAM" id="SSF46785">
    <property type="entry name" value="Winged helix' DNA-binding domain"/>
    <property type="match status" value="1"/>
</dbReference>
<dbReference type="PANTHER" id="PTHR42756:SF1">
    <property type="entry name" value="TRANSCRIPTIONAL REPRESSOR OF EMRAB OPERON"/>
    <property type="match status" value="1"/>
</dbReference>
<name>A0A4R2KVD9_9FIRM</name>
<sequence length="153" mass="17708">MVEPSSIGRLISIASRQSSMYMNRRLKKYEINYTQFIFLMNIYKTEGLTQEAIGEKNFIDKAAVTRAVTDLEVKGYIIRKPCKNDKRAKKLYLTDKALGIQDQLIENINKWEQSWITALDDHEKAILFQQLSTMVEKNKTTIANIKDEKGAKK</sequence>
<dbReference type="GO" id="GO:0003677">
    <property type="term" value="F:DNA binding"/>
    <property type="evidence" value="ECO:0007669"/>
    <property type="project" value="UniProtKB-KW"/>
</dbReference>
<dbReference type="GO" id="GO:0003700">
    <property type="term" value="F:DNA-binding transcription factor activity"/>
    <property type="evidence" value="ECO:0007669"/>
    <property type="project" value="InterPro"/>
</dbReference>
<protein>
    <submittedName>
        <fullName evidence="5">DNA-binding MarR family transcriptional regulator</fullName>
    </submittedName>
</protein>
<accession>A0A4R2KVD9</accession>
<dbReference type="EMBL" id="SLWV01000025">
    <property type="protein sequence ID" value="TCO70685.1"/>
    <property type="molecule type" value="Genomic_DNA"/>
</dbReference>
<dbReference type="Gene3D" id="1.10.10.10">
    <property type="entry name" value="Winged helix-like DNA-binding domain superfamily/Winged helix DNA-binding domain"/>
    <property type="match status" value="1"/>
</dbReference>
<reference evidence="5 6" key="1">
    <citation type="submission" date="2019-03" db="EMBL/GenBank/DDBJ databases">
        <title>Genomic Encyclopedia of Type Strains, Phase IV (KMG-IV): sequencing the most valuable type-strain genomes for metagenomic binning, comparative biology and taxonomic classification.</title>
        <authorList>
            <person name="Goeker M."/>
        </authorList>
    </citation>
    <scope>NUCLEOTIDE SEQUENCE [LARGE SCALE GENOMIC DNA]</scope>
    <source>
        <strain evidence="5 6">DSM 102940</strain>
    </source>
</reference>
<evidence type="ECO:0000259" key="4">
    <source>
        <dbReference type="PROSITE" id="PS50995"/>
    </source>
</evidence>
<comment type="caution">
    <text evidence="5">The sequence shown here is derived from an EMBL/GenBank/DDBJ whole genome shotgun (WGS) entry which is preliminary data.</text>
</comment>
<dbReference type="InterPro" id="IPR023187">
    <property type="entry name" value="Tscrpt_reg_MarR-type_CS"/>
</dbReference>
<dbReference type="InterPro" id="IPR036390">
    <property type="entry name" value="WH_DNA-bd_sf"/>
</dbReference>
<proteinExistence type="predicted"/>
<evidence type="ECO:0000313" key="5">
    <source>
        <dbReference type="EMBL" id="TCO70685.1"/>
    </source>
</evidence>
<dbReference type="OrthoDB" id="6462103at2"/>
<feature type="domain" description="HTH marR-type" evidence="4">
    <location>
        <begin position="4"/>
        <end position="136"/>
    </location>
</feature>